<evidence type="ECO:0000313" key="1">
    <source>
        <dbReference type="EMBL" id="AOR51180.1"/>
    </source>
</evidence>
<reference evidence="1" key="1">
    <citation type="journal article" date="2016" name="Sci. Rep.">
        <title>Triclosan Resistome from Metagenome Reveals Diverse Enoyl Acyl Carrier Protein Reductases and Selective Enrichment of Triclosan Resistance Genes.</title>
        <authorList>
            <person name="Khan R."/>
            <person name="Kong H.G."/>
            <person name="Jung Y.H."/>
            <person name="Choi J."/>
            <person name="Baek K.Y."/>
            <person name="Hwang E.C."/>
            <person name="Lee S.W."/>
        </authorList>
    </citation>
    <scope>NUCLEOTIDE SEQUENCE</scope>
</reference>
<dbReference type="AlphaFoldDB" id="A0A1C9U4V4"/>
<name>A0A1C9U4V4_9BACT</name>
<accession>A0A1C9U4V4</accession>
<proteinExistence type="predicted"/>
<dbReference type="EMBL" id="KT982363">
    <property type="protein sequence ID" value="AOR51180.1"/>
    <property type="molecule type" value="Genomic_DNA"/>
</dbReference>
<protein>
    <submittedName>
        <fullName evidence="1">Cbb3-type cytochrome oxidase component fixq</fullName>
    </submittedName>
</protein>
<organism evidence="1">
    <name type="scientific">uncultured bacterium pAM1</name>
    <dbReference type="NCBI Taxonomy" id="1781153"/>
    <lineage>
        <taxon>Bacteria</taxon>
        <taxon>environmental samples</taxon>
    </lineage>
</organism>
<sequence length="61" mass="7131">MLSKYLSSIDGISAYPIFSLFIFVPFFLAVTIWVFKLDKKFLNYMGEMPLNDSTENVEDRK</sequence>